<sequence length="110" mass="11840">MSLVVNMRISGTPKNVGKKSTAWQLTGINLLGNVTMGITELVPDDALPGNTHDYLEVFYVVSGTGSLISHGERSRLSPGDLAVIPPGEEHSVENSSTENLIMLYMALRDL</sequence>
<evidence type="ECO:0000259" key="2">
    <source>
        <dbReference type="Pfam" id="PF07883"/>
    </source>
</evidence>
<feature type="domain" description="Cupin type-2" evidence="2">
    <location>
        <begin position="39"/>
        <end position="103"/>
    </location>
</feature>
<evidence type="ECO:0000313" key="3">
    <source>
        <dbReference type="EMBL" id="QUL99253.1"/>
    </source>
</evidence>
<dbReference type="InterPro" id="IPR011051">
    <property type="entry name" value="RmlC_Cupin_sf"/>
</dbReference>
<dbReference type="Pfam" id="PF07883">
    <property type="entry name" value="Cupin_2"/>
    <property type="match status" value="1"/>
</dbReference>
<dbReference type="KEGG" id="fcz:IMF26_04135"/>
<dbReference type="InterPro" id="IPR014710">
    <property type="entry name" value="RmlC-like_jellyroll"/>
</dbReference>
<dbReference type="PANTHER" id="PTHR35848">
    <property type="entry name" value="OXALATE-BINDING PROTEIN"/>
    <property type="match status" value="1"/>
</dbReference>
<keyword evidence="1" id="KW-0479">Metal-binding</keyword>
<dbReference type="InterPro" id="IPR051610">
    <property type="entry name" value="GPI/OXD"/>
</dbReference>
<dbReference type="GO" id="GO:0046872">
    <property type="term" value="F:metal ion binding"/>
    <property type="evidence" value="ECO:0007669"/>
    <property type="project" value="UniProtKB-KW"/>
</dbReference>
<dbReference type="InterPro" id="IPR013096">
    <property type="entry name" value="Cupin_2"/>
</dbReference>
<evidence type="ECO:0000256" key="1">
    <source>
        <dbReference type="ARBA" id="ARBA00022723"/>
    </source>
</evidence>
<dbReference type="Gene3D" id="2.60.120.10">
    <property type="entry name" value="Jelly Rolls"/>
    <property type="match status" value="1"/>
</dbReference>
<gene>
    <name evidence="3" type="ORF">IMF26_04135</name>
</gene>
<reference evidence="3" key="2">
    <citation type="journal article" date="2023" name="Biology">
        <title>Prokaryotic Life Associated with Coal-Fire Gas Vents Revealed by Metagenomics.</title>
        <authorList>
            <person name="Kadnikov V.V."/>
            <person name="Mardanov A.V."/>
            <person name="Beletsky A.V."/>
            <person name="Karnachuk O.V."/>
            <person name="Ravin N.V."/>
        </authorList>
    </citation>
    <scope>NUCLEOTIDE SEQUENCE</scope>
    <source>
        <strain evidence="3">Bu02</strain>
    </source>
</reference>
<dbReference type="EMBL" id="CP062796">
    <property type="protein sequence ID" value="QUL99253.1"/>
    <property type="molecule type" value="Genomic_DNA"/>
</dbReference>
<dbReference type="AlphaFoldDB" id="A0AAT9LDZ6"/>
<reference evidence="3" key="1">
    <citation type="submission" date="2020-10" db="EMBL/GenBank/DDBJ databases">
        <authorList>
            <person name="Kadnikov V."/>
            <person name="Beletsky A.V."/>
            <person name="Mardanov A.V."/>
            <person name="Karnachuk O.V."/>
            <person name="Ravin N.V."/>
        </authorList>
    </citation>
    <scope>NUCLEOTIDE SEQUENCE</scope>
    <source>
        <strain evidence="3">Bu02</strain>
    </source>
</reference>
<protein>
    <submittedName>
        <fullName evidence="3">Cupin domain-containing protein</fullName>
    </submittedName>
</protein>
<organism evidence="3">
    <name type="scientific">Candidatus Fermentithermobacillus carboniphilus</name>
    <dbReference type="NCBI Taxonomy" id="3085328"/>
    <lineage>
        <taxon>Bacteria</taxon>
        <taxon>Bacillati</taxon>
        <taxon>Bacillota</taxon>
        <taxon>Candidatus Fermentithermobacillia</taxon>
        <taxon>Candidatus Fermentithermobacillales</taxon>
        <taxon>Candidatus Fermentithermobacillaceae</taxon>
        <taxon>Candidatus Fermentithermobacillus</taxon>
    </lineage>
</organism>
<name>A0AAT9LDZ6_9FIRM</name>
<proteinExistence type="predicted"/>
<dbReference type="SUPFAM" id="SSF51182">
    <property type="entry name" value="RmlC-like cupins"/>
    <property type="match status" value="1"/>
</dbReference>
<accession>A0AAT9LDZ6</accession>
<dbReference type="PANTHER" id="PTHR35848:SF6">
    <property type="entry name" value="CUPIN TYPE-2 DOMAIN-CONTAINING PROTEIN"/>
    <property type="match status" value="1"/>
</dbReference>